<sequence length="154" mass="18252">MDLHEDDGTINDYSLFFVYDTADTIDSNDSLKEVLEDYFTWKAMVGRIGFVPSGIGNLFLKLIKLDDYFDKNSTKLLVNGLKRKRFINRLKKYLYSNYDISYLSFITLVGIFGYISERCGKYGKEKYIQNLLLLIFNFLNDNILFRFRYYLIKN</sequence>
<dbReference type="InterPro" id="IPR043018">
    <property type="entry name" value="Poxvirus_sf"/>
</dbReference>
<dbReference type="Gene3D" id="1.10.437.20">
    <property type="entry name" value="dsDNA poxvirus"/>
    <property type="match status" value="1"/>
</dbReference>
<reference evidence="2 3" key="2">
    <citation type="journal article" date="2003" name="J. Virol.">
        <title>Complete genomic sequence and comparative analysis of the tumorigenic poxvirus Yaba monkey tumor virus.</title>
        <authorList>
            <person name="Brunetti C.R."/>
            <person name="Amano H."/>
            <person name="Ueda Y."/>
            <person name="Qin J."/>
            <person name="Miyamura T."/>
            <person name="Suzuki T."/>
            <person name="Li X."/>
            <person name="Barrett J.W."/>
            <person name="McFadden G."/>
        </authorList>
    </citation>
    <scope>NUCLEOTIDE SEQUENCE [LARGE SCALE GENOMIC DNA]</scope>
    <source>
        <strain evidence="3">VR587</strain>
    </source>
</reference>
<dbReference type="GeneID" id="2943649"/>
<evidence type="ECO:0000256" key="1">
    <source>
        <dbReference type="SAM" id="Phobius"/>
    </source>
</evidence>
<keyword evidence="1" id="KW-0472">Membrane</keyword>
<organismHost>
    <name type="scientific">Papio hamadryas</name>
    <name type="common">Hamadryas baboon</name>
    <dbReference type="NCBI Taxonomy" id="9557"/>
</organismHost>
<dbReference type="Pfam" id="PF06227">
    <property type="entry name" value="Poxv_Bcl-2-like"/>
    <property type="match status" value="1"/>
</dbReference>
<keyword evidence="3" id="KW-1185">Reference proteome</keyword>
<keyword evidence="1" id="KW-0812">Transmembrane</keyword>
<organismHost>
    <name type="scientific">Homo sapiens</name>
    <name type="common">Human</name>
    <dbReference type="NCBI Taxonomy" id="9606"/>
</organismHost>
<feature type="transmembrane region" description="Helical" evidence="1">
    <location>
        <begin position="93"/>
        <end position="115"/>
    </location>
</feature>
<dbReference type="EMBL" id="AY386371">
    <property type="protein sequence ID" value="AAR07490.1"/>
    <property type="molecule type" value="Genomic_DNA"/>
</dbReference>
<proteinExistence type="predicted"/>
<dbReference type="InterPro" id="IPR022819">
    <property type="entry name" value="Poxvirus_Bcl-2-like"/>
</dbReference>
<reference evidence="2 3" key="1">
    <citation type="journal article" date="1995" name="J. Gen. Virol.">
        <title>Identification and characterization of the thymidine kinase gene of Yaba virus.</title>
        <authorList>
            <person name="Amano H."/>
            <person name="Ueda Y."/>
            <person name="Miyamura T."/>
        </authorList>
    </citation>
    <scope>NUCLEOTIDE SEQUENCE [LARGE SCALE GENOMIC DNA]</scope>
    <source>
        <strain evidence="3">VR587</strain>
    </source>
</reference>
<keyword evidence="1" id="KW-1133">Transmembrane helix</keyword>
<dbReference type="RefSeq" id="NP_938389.1">
    <property type="nucleotide sequence ID" value="NC_005179.1"/>
</dbReference>
<dbReference type="SMR" id="Q6TUN6"/>
<evidence type="ECO:0000313" key="3">
    <source>
        <dbReference type="Proteomes" id="UP000008596"/>
    </source>
</evidence>
<organismHost>
    <name type="scientific">Erythrocebus patas</name>
    <name type="common">Red guenon</name>
    <name type="synonym">Cercopithecus patas</name>
    <dbReference type="NCBI Taxonomy" id="9538"/>
</organismHost>
<protein>
    <submittedName>
        <fullName evidence="2">137R</fullName>
    </submittedName>
</protein>
<dbReference type="KEGG" id="vg:2943649"/>
<reference evidence="2 3" key="3">
    <citation type="journal article" date="2003" name="Proc. Natl. Acad. Sci. U.S.A.">
        <title>A secreted high-affinity inhibitor of human TNF from Tanapox virus.</title>
        <authorList>
            <person name="Brunetti C.R."/>
            <person name="Paulose-Murphy M."/>
            <person name="Singh R."/>
            <person name="Qin J."/>
            <person name="Barrett J.W."/>
            <person name="Tardivel A."/>
            <person name="Schneider P."/>
            <person name="Essani K."/>
            <person name="McFadden G."/>
        </authorList>
    </citation>
    <scope>NUCLEOTIDE SEQUENCE [LARGE SCALE GENOMIC DNA]</scope>
    <source>
        <strain evidence="3">VR587</strain>
    </source>
</reference>
<organismHost>
    <name type="scientific">Macaca</name>
    <name type="common">macaques</name>
    <dbReference type="NCBI Taxonomy" id="9539"/>
</organismHost>
<accession>Q6TUN6</accession>
<dbReference type="Proteomes" id="UP000008596">
    <property type="component" value="Segment"/>
</dbReference>
<evidence type="ECO:0000313" key="2">
    <source>
        <dbReference type="EMBL" id="AAR07490.1"/>
    </source>
</evidence>
<organism evidence="2 3">
    <name type="scientific">Yaba monkey tumor virus (strain VR587)</name>
    <name type="common">YMTV</name>
    <dbReference type="NCBI Taxonomy" id="928314"/>
    <lineage>
        <taxon>Viruses</taxon>
        <taxon>Varidnaviria</taxon>
        <taxon>Bamfordvirae</taxon>
        <taxon>Nucleocytoviricota</taxon>
        <taxon>Pokkesviricetes</taxon>
        <taxon>Chitovirales</taxon>
        <taxon>Poxviridae</taxon>
        <taxon>Chordopoxvirinae</taxon>
        <taxon>Yatapoxvirus</taxon>
        <taxon>Yatapoxvirus yabapox</taxon>
        <taxon>Yaba monkey tumor virus</taxon>
    </lineage>
</organism>
<feature type="transmembrane region" description="Helical" evidence="1">
    <location>
        <begin position="127"/>
        <end position="145"/>
    </location>
</feature>
<name>Q6TUN6_YMTV5</name>